<evidence type="ECO:0000256" key="1">
    <source>
        <dbReference type="SAM" id="MobiDB-lite"/>
    </source>
</evidence>
<proteinExistence type="predicted"/>
<reference evidence="4" key="1">
    <citation type="submission" date="2025-08" db="UniProtKB">
        <authorList>
            <consortium name="RefSeq"/>
        </authorList>
    </citation>
    <scope>IDENTIFICATION</scope>
</reference>
<dbReference type="Pfam" id="PF18479">
    <property type="entry name" value="PIN_11"/>
    <property type="match status" value="1"/>
</dbReference>
<gene>
    <name evidence="4" type="primary">LOC106065588</name>
</gene>
<accession>A0A9W3BFG9</accession>
<evidence type="ECO:0000313" key="3">
    <source>
        <dbReference type="Proteomes" id="UP001165740"/>
    </source>
</evidence>
<dbReference type="AlphaFoldDB" id="A0A9W3BFG9"/>
<evidence type="ECO:0000313" key="4">
    <source>
        <dbReference type="RefSeq" id="XP_055898174.1"/>
    </source>
</evidence>
<dbReference type="GeneID" id="106065588"/>
<keyword evidence="3" id="KW-1185">Reference proteome</keyword>
<feature type="compositionally biased region" description="Polar residues" evidence="1">
    <location>
        <begin position="89"/>
        <end position="103"/>
    </location>
</feature>
<organism evidence="3 4">
    <name type="scientific">Biomphalaria glabrata</name>
    <name type="common">Bloodfluke planorb</name>
    <name type="synonym">Freshwater snail</name>
    <dbReference type="NCBI Taxonomy" id="6526"/>
    <lineage>
        <taxon>Eukaryota</taxon>
        <taxon>Metazoa</taxon>
        <taxon>Spiralia</taxon>
        <taxon>Lophotrochozoa</taxon>
        <taxon>Mollusca</taxon>
        <taxon>Gastropoda</taxon>
        <taxon>Heterobranchia</taxon>
        <taxon>Euthyneura</taxon>
        <taxon>Panpulmonata</taxon>
        <taxon>Hygrophila</taxon>
        <taxon>Lymnaeoidea</taxon>
        <taxon>Planorbidae</taxon>
        <taxon>Biomphalaria</taxon>
    </lineage>
</organism>
<evidence type="ECO:0000259" key="2">
    <source>
        <dbReference type="Pfam" id="PF18479"/>
    </source>
</evidence>
<dbReference type="RefSeq" id="XP_055898174.1">
    <property type="nucleotide sequence ID" value="XM_056042199.1"/>
</dbReference>
<feature type="domain" description="ZNF451 PIN-like" evidence="2">
    <location>
        <begin position="266"/>
        <end position="380"/>
    </location>
</feature>
<name>A0A9W3BFG9_BIOGL</name>
<dbReference type="InterPro" id="IPR041192">
    <property type="entry name" value="PIN_11"/>
</dbReference>
<protein>
    <submittedName>
        <fullName evidence="4">Uncharacterized protein LOC106065588 isoform X1</fullName>
    </submittedName>
</protein>
<feature type="region of interest" description="Disordered" evidence="1">
    <location>
        <begin position="89"/>
        <end position="118"/>
    </location>
</feature>
<sequence>MPHGDFVCIIYTKLFGHLRSRQLTIIRSNQLQQFRDKVTDWIMQTEDGFIAILGQSDTHDLTQQEKGEHMCVERASGLISEAHNIINRQPSLSSDAAQGSSVVQRPKKRCKKSQAPLSEEPPCKLFKLSDETAVPRHCQQTFKPGEDNRLWSLLKQLFPDPTVATETRSSSGTQATCSWKRNEEFCTMKETLSSEESPSDVFNQEKVVAKYLEVEPTICPQEFTPVPENYPLGFANRAFPDTIADTKRSPGLQVTRSLEMNNFKAMERFIFLDLASCPLFFKNFRGLFMDKTFVFGLTKPCCSIKFTKHKLYCELTEKKCVHISNDIGDSKISIGFALALLIPKMDDRVSASLPFYIISNTDGLNETVRQLGNGKRKIKLMTAAIKEAFSSNDFTI</sequence>
<dbReference type="Proteomes" id="UP001165740">
    <property type="component" value="Chromosome 9"/>
</dbReference>